<dbReference type="CDD" id="cd02440">
    <property type="entry name" value="AdoMet_MTases"/>
    <property type="match status" value="1"/>
</dbReference>
<evidence type="ECO:0000259" key="1">
    <source>
        <dbReference type="Pfam" id="PF13649"/>
    </source>
</evidence>
<dbReference type="InterPro" id="IPR022446">
    <property type="entry name" value="MeTrfrase_put"/>
</dbReference>
<protein>
    <submittedName>
        <fullName evidence="2">Release factor glutamine methyltransferase</fullName>
    </submittedName>
</protein>
<dbReference type="EMBL" id="PVZF01000015">
    <property type="protein sequence ID" value="PRY10792.1"/>
    <property type="molecule type" value="Genomic_DNA"/>
</dbReference>
<dbReference type="RefSeq" id="WP_245885730.1">
    <property type="nucleotide sequence ID" value="NZ_PVZF01000015.1"/>
</dbReference>
<dbReference type="InterPro" id="IPR041698">
    <property type="entry name" value="Methyltransf_25"/>
</dbReference>
<dbReference type="AlphaFoldDB" id="A0A2T0QXM9"/>
<dbReference type="SUPFAM" id="SSF53335">
    <property type="entry name" value="S-adenosyl-L-methionine-dependent methyltransferases"/>
    <property type="match status" value="1"/>
</dbReference>
<dbReference type="Pfam" id="PF13649">
    <property type="entry name" value="Methyltransf_25"/>
    <property type="match status" value="1"/>
</dbReference>
<gene>
    <name evidence="2" type="ORF">CLV37_11556</name>
</gene>
<name>A0A2T0QXM9_9ACTN</name>
<dbReference type="Proteomes" id="UP000238083">
    <property type="component" value="Unassembled WGS sequence"/>
</dbReference>
<proteinExistence type="predicted"/>
<feature type="domain" description="Methyltransferase" evidence="1">
    <location>
        <begin position="87"/>
        <end position="170"/>
    </location>
</feature>
<dbReference type="InterPro" id="IPR050320">
    <property type="entry name" value="N5-glutamine_MTase"/>
</dbReference>
<dbReference type="GO" id="GO:0032259">
    <property type="term" value="P:methylation"/>
    <property type="evidence" value="ECO:0007669"/>
    <property type="project" value="UniProtKB-KW"/>
</dbReference>
<keyword evidence="2" id="KW-0808">Transferase</keyword>
<organism evidence="2 3">
    <name type="scientific">Kineococcus rhizosphaerae</name>
    <dbReference type="NCBI Taxonomy" id="559628"/>
    <lineage>
        <taxon>Bacteria</taxon>
        <taxon>Bacillati</taxon>
        <taxon>Actinomycetota</taxon>
        <taxon>Actinomycetes</taxon>
        <taxon>Kineosporiales</taxon>
        <taxon>Kineosporiaceae</taxon>
        <taxon>Kineococcus</taxon>
    </lineage>
</organism>
<evidence type="ECO:0000313" key="3">
    <source>
        <dbReference type="Proteomes" id="UP000238083"/>
    </source>
</evidence>
<dbReference type="PANTHER" id="PTHR18895">
    <property type="entry name" value="HEMK METHYLTRANSFERASE"/>
    <property type="match status" value="1"/>
</dbReference>
<accession>A0A2T0QXM9</accession>
<dbReference type="PANTHER" id="PTHR18895:SF74">
    <property type="entry name" value="MTRF1L RELEASE FACTOR GLUTAMINE METHYLTRANSFERASE"/>
    <property type="match status" value="1"/>
</dbReference>
<dbReference type="GO" id="GO:0008168">
    <property type="term" value="F:methyltransferase activity"/>
    <property type="evidence" value="ECO:0007669"/>
    <property type="project" value="UniProtKB-KW"/>
</dbReference>
<dbReference type="NCBIfam" id="TIGR03704">
    <property type="entry name" value="PrmC_rel_meth"/>
    <property type="match status" value="1"/>
</dbReference>
<dbReference type="Gene3D" id="3.40.50.150">
    <property type="entry name" value="Vaccinia Virus protein VP39"/>
    <property type="match status" value="1"/>
</dbReference>
<evidence type="ECO:0000313" key="2">
    <source>
        <dbReference type="EMBL" id="PRY10792.1"/>
    </source>
</evidence>
<reference evidence="2 3" key="1">
    <citation type="submission" date="2018-03" db="EMBL/GenBank/DDBJ databases">
        <title>Genomic Encyclopedia of Archaeal and Bacterial Type Strains, Phase II (KMG-II): from individual species to whole genera.</title>
        <authorList>
            <person name="Goeker M."/>
        </authorList>
    </citation>
    <scope>NUCLEOTIDE SEQUENCE [LARGE SCALE GENOMIC DNA]</scope>
    <source>
        <strain evidence="2 3">DSM 19711</strain>
    </source>
</reference>
<dbReference type="InterPro" id="IPR029063">
    <property type="entry name" value="SAM-dependent_MTases_sf"/>
</dbReference>
<sequence length="248" mass="26523">MDVVGRLHAAGCVFAEREAELLRAAGGDLDALVARRVAGERLEDVLGWALFRGRRYAVAPGVFVPRHRTGALVDLAVAHARPGDRALDLCCGTGALIGAVTDRVPSLRVHATDLLPPATDCARRNLPGATVVTGDLFSALPAGLRFDLVVANVPYVPSREVAHLPAEMREHEDLRTLDGGPDGLDVLRRVLAEVGSWLSPRGRAFTELDEEQTPAAVECARACGLVPEVFVADEEEDDGSRVFSVRLP</sequence>
<keyword evidence="3" id="KW-1185">Reference proteome</keyword>
<comment type="caution">
    <text evidence="2">The sequence shown here is derived from an EMBL/GenBank/DDBJ whole genome shotgun (WGS) entry which is preliminary data.</text>
</comment>
<keyword evidence="2" id="KW-0489">Methyltransferase</keyword>